<dbReference type="GO" id="GO:0032259">
    <property type="term" value="P:methylation"/>
    <property type="evidence" value="ECO:0007669"/>
    <property type="project" value="UniProtKB-KW"/>
</dbReference>
<evidence type="ECO:0000256" key="1">
    <source>
        <dbReference type="ARBA" id="ARBA00011900"/>
    </source>
</evidence>
<dbReference type="InterPro" id="IPR004546">
    <property type="entry name" value="Restrct_endonuc_T1M"/>
</dbReference>
<evidence type="ECO:0000256" key="6">
    <source>
        <dbReference type="ARBA" id="ARBA00047942"/>
    </source>
</evidence>
<dbReference type="GO" id="GO:0008170">
    <property type="term" value="F:N-methyltransferase activity"/>
    <property type="evidence" value="ECO:0007669"/>
    <property type="project" value="InterPro"/>
</dbReference>
<evidence type="ECO:0000313" key="9">
    <source>
        <dbReference type="EMBL" id="SFV61075.1"/>
    </source>
</evidence>
<keyword evidence="5" id="KW-0680">Restriction system</keyword>
<proteinExistence type="predicted"/>
<dbReference type="PROSITE" id="PS00092">
    <property type="entry name" value="N6_MTASE"/>
    <property type="match status" value="1"/>
</dbReference>
<name>A0A1W1C5Q9_9ZZZZ</name>
<dbReference type="EMBL" id="FPHE01000104">
    <property type="protein sequence ID" value="SFV61075.1"/>
    <property type="molecule type" value="Genomic_DNA"/>
</dbReference>
<evidence type="ECO:0000256" key="5">
    <source>
        <dbReference type="ARBA" id="ARBA00022747"/>
    </source>
</evidence>
<keyword evidence="4" id="KW-0949">S-adenosyl-L-methionine</keyword>
<dbReference type="Pfam" id="PF02384">
    <property type="entry name" value="N6_Mtase"/>
    <property type="match status" value="1"/>
</dbReference>
<sequence>MNKLTLETLERWLWDSADLMRGHIDSSDFKNYIFGLLFLKRANDQFFEEANQAVRDDGISLEEALEDEDYHQFFIPHNAYWSELTKKTENIGQALDIAFSLIEENNPQLEGVMTAVHFGDTEKLPDELIARLLQHFNKYSLANEHLENPDILGSAYEYLIREFADDGGKKGGEFYTPKEVVKLVVNLIKPQAGDSIYDPTCGSGGMLIQSANYIKANGGTVGKFVDAKLYGQEKNLGTWAICKINMIVHNFKDSDIRKGDTLSSPKHLEDGELMTYDRVIANPPFSLKKWWANAEIDIKVDEKTGKEISPKYNSVVSDEYGRFKYGIPPRGYGDLAFVQHMVSVLKNSGRMGVVLPHGILFRGGTEGKIRKGMLENDLIEAIVGLPEKLFYNTGIPASIIIINKNKAKNLKNRVLFIDASSEYKDGKNQNTLTAENISKIVDAYDGLADIDKFMRVVEMSEIKENDYNLNISRYIDTSEDEVIVDIEATMKEIAELESREKEIDKKLSGYLKSLGF</sequence>
<dbReference type="PRINTS" id="PR00507">
    <property type="entry name" value="N12N6MTFRASE"/>
</dbReference>
<keyword evidence="2 9" id="KW-0489">Methyltransferase</keyword>
<organism evidence="9">
    <name type="scientific">hydrothermal vent metagenome</name>
    <dbReference type="NCBI Taxonomy" id="652676"/>
    <lineage>
        <taxon>unclassified sequences</taxon>
        <taxon>metagenomes</taxon>
        <taxon>ecological metagenomes</taxon>
    </lineage>
</organism>
<comment type="catalytic activity">
    <reaction evidence="6">
        <text>a 2'-deoxyadenosine in DNA + S-adenosyl-L-methionine = an N(6)-methyl-2'-deoxyadenosine in DNA + S-adenosyl-L-homocysteine + H(+)</text>
        <dbReference type="Rhea" id="RHEA:15197"/>
        <dbReference type="Rhea" id="RHEA-COMP:12418"/>
        <dbReference type="Rhea" id="RHEA-COMP:12419"/>
        <dbReference type="ChEBI" id="CHEBI:15378"/>
        <dbReference type="ChEBI" id="CHEBI:57856"/>
        <dbReference type="ChEBI" id="CHEBI:59789"/>
        <dbReference type="ChEBI" id="CHEBI:90615"/>
        <dbReference type="ChEBI" id="CHEBI:90616"/>
        <dbReference type="EC" id="2.1.1.72"/>
    </reaction>
</comment>
<accession>A0A1W1C5Q9</accession>
<evidence type="ECO:0000259" key="8">
    <source>
        <dbReference type="Pfam" id="PF12161"/>
    </source>
</evidence>
<dbReference type="GO" id="GO:0009307">
    <property type="term" value="P:DNA restriction-modification system"/>
    <property type="evidence" value="ECO:0007669"/>
    <property type="project" value="UniProtKB-KW"/>
</dbReference>
<dbReference type="Pfam" id="PF12161">
    <property type="entry name" value="HsdM_N"/>
    <property type="match status" value="1"/>
</dbReference>
<protein>
    <recommendedName>
        <fullName evidence="1">site-specific DNA-methyltransferase (adenine-specific)</fullName>
        <ecNumber evidence="1">2.1.1.72</ecNumber>
    </recommendedName>
</protein>
<dbReference type="InterPro" id="IPR038333">
    <property type="entry name" value="T1MK-like_N_sf"/>
</dbReference>
<dbReference type="SUPFAM" id="SSF53335">
    <property type="entry name" value="S-adenosyl-L-methionine-dependent methyltransferases"/>
    <property type="match status" value="1"/>
</dbReference>
<evidence type="ECO:0000256" key="3">
    <source>
        <dbReference type="ARBA" id="ARBA00022679"/>
    </source>
</evidence>
<dbReference type="InterPro" id="IPR022749">
    <property type="entry name" value="D12N6_MeTrfase_N"/>
</dbReference>
<dbReference type="AlphaFoldDB" id="A0A1W1C5Q9"/>
<dbReference type="EC" id="2.1.1.72" evidence="1"/>
<dbReference type="InterPro" id="IPR002052">
    <property type="entry name" value="DNA_methylase_N6_adenine_CS"/>
</dbReference>
<evidence type="ECO:0000259" key="7">
    <source>
        <dbReference type="Pfam" id="PF02384"/>
    </source>
</evidence>
<dbReference type="InterPro" id="IPR051537">
    <property type="entry name" value="DNA_Adenine_Mtase"/>
</dbReference>
<dbReference type="NCBIfam" id="TIGR00497">
    <property type="entry name" value="hsdM"/>
    <property type="match status" value="1"/>
</dbReference>
<reference evidence="9" key="1">
    <citation type="submission" date="2016-10" db="EMBL/GenBank/DDBJ databases">
        <authorList>
            <person name="de Groot N.N."/>
        </authorList>
    </citation>
    <scope>NUCLEOTIDE SEQUENCE</scope>
</reference>
<keyword evidence="3 9" id="KW-0808">Transferase</keyword>
<dbReference type="Gene3D" id="3.40.50.150">
    <property type="entry name" value="Vaccinia Virus protein VP39"/>
    <property type="match status" value="1"/>
</dbReference>
<evidence type="ECO:0000256" key="4">
    <source>
        <dbReference type="ARBA" id="ARBA00022691"/>
    </source>
</evidence>
<dbReference type="PANTHER" id="PTHR42933">
    <property type="entry name" value="SLR6095 PROTEIN"/>
    <property type="match status" value="1"/>
</dbReference>
<dbReference type="InterPro" id="IPR003356">
    <property type="entry name" value="DNA_methylase_A-5"/>
</dbReference>
<evidence type="ECO:0000256" key="2">
    <source>
        <dbReference type="ARBA" id="ARBA00022603"/>
    </source>
</evidence>
<dbReference type="Gene3D" id="1.20.1260.30">
    <property type="match status" value="1"/>
</dbReference>
<feature type="domain" description="DNA methylase adenine-specific" evidence="7">
    <location>
        <begin position="149"/>
        <end position="480"/>
    </location>
</feature>
<dbReference type="GO" id="GO:0009007">
    <property type="term" value="F:site-specific DNA-methyltransferase (adenine-specific) activity"/>
    <property type="evidence" value="ECO:0007669"/>
    <property type="project" value="UniProtKB-EC"/>
</dbReference>
<dbReference type="PANTHER" id="PTHR42933:SF3">
    <property type="entry name" value="TYPE I RESTRICTION ENZYME MJAVIII METHYLASE SUBUNIT"/>
    <property type="match status" value="1"/>
</dbReference>
<feature type="domain" description="N6 adenine-specific DNA methyltransferase N-terminal" evidence="8">
    <location>
        <begin position="9"/>
        <end position="136"/>
    </location>
</feature>
<dbReference type="GO" id="GO:0003677">
    <property type="term" value="F:DNA binding"/>
    <property type="evidence" value="ECO:0007669"/>
    <property type="project" value="InterPro"/>
</dbReference>
<dbReference type="InterPro" id="IPR029063">
    <property type="entry name" value="SAM-dependent_MTases_sf"/>
</dbReference>
<gene>
    <name evidence="9" type="ORF">MNB_SV-12-40</name>
</gene>